<dbReference type="PANTHER" id="PTHR30213:SF0">
    <property type="entry name" value="UPF0761 MEMBRANE PROTEIN YIHY"/>
    <property type="match status" value="1"/>
</dbReference>
<dbReference type="AlphaFoldDB" id="A0A9X3SDM8"/>
<feature type="region of interest" description="Disordered" evidence="6">
    <location>
        <begin position="289"/>
        <end position="320"/>
    </location>
</feature>
<keyword evidence="4 7" id="KW-1133">Transmembrane helix</keyword>
<feature type="transmembrane region" description="Helical" evidence="7">
    <location>
        <begin position="172"/>
        <end position="193"/>
    </location>
</feature>
<sequence length="320" mass="33537">MFRRAARAVAAFWRKAYEDGITGLAAMVAYNLLLSIFPLALISLFVASRVVRSPELAASVIQDARTIFPTAAESTLVDGIRRLQESSTTVGIVAVVSSLWVGASFWGALDTAFCKIYHRPCRSWVHQKLFGFAMLAVVLIFIAASVAVPTVQALLASSAEDLPFGLAGTDDVVYFASVGLGLLVLFGALCITYSAVPKGPIPWSCVWPGALGATLATGIVDVTFPVYLTNISTLRIGTSAVFVLIALVWFYVLALIVLSGAVINELRFERLRYRRGGTVDVGVPPAATAPLAAPAPKPGASVRAGTPGGGPGGPADSSQP</sequence>
<evidence type="ECO:0000313" key="8">
    <source>
        <dbReference type="EMBL" id="MDA0183845.1"/>
    </source>
</evidence>
<dbReference type="RefSeq" id="WP_270028259.1">
    <property type="nucleotide sequence ID" value="NZ_JAPDDP010000062.1"/>
</dbReference>
<evidence type="ECO:0000256" key="1">
    <source>
        <dbReference type="ARBA" id="ARBA00004651"/>
    </source>
</evidence>
<comment type="caution">
    <text evidence="8">The sequence shown here is derived from an EMBL/GenBank/DDBJ whole genome shotgun (WGS) entry which is preliminary data.</text>
</comment>
<dbReference type="PANTHER" id="PTHR30213">
    <property type="entry name" value="INNER MEMBRANE PROTEIN YHJD"/>
    <property type="match status" value="1"/>
</dbReference>
<keyword evidence="2" id="KW-1003">Cell membrane</keyword>
<feature type="compositionally biased region" description="Low complexity" evidence="6">
    <location>
        <begin position="289"/>
        <end position="300"/>
    </location>
</feature>
<dbReference type="Pfam" id="PF03631">
    <property type="entry name" value="Virul_fac_BrkB"/>
    <property type="match status" value="1"/>
</dbReference>
<keyword evidence="5 7" id="KW-0472">Membrane</keyword>
<comment type="subcellular location">
    <subcellularLocation>
        <location evidence="1">Cell membrane</location>
        <topology evidence="1">Multi-pass membrane protein</topology>
    </subcellularLocation>
</comment>
<accession>A0A9X3SDM8</accession>
<evidence type="ECO:0000256" key="4">
    <source>
        <dbReference type="ARBA" id="ARBA00022989"/>
    </source>
</evidence>
<dbReference type="PIRSF" id="PIRSF035875">
    <property type="entry name" value="RNase_BN"/>
    <property type="match status" value="1"/>
</dbReference>
<reference evidence="8" key="1">
    <citation type="submission" date="2022-10" db="EMBL/GenBank/DDBJ databases">
        <title>The WGS of Solirubrobacter phytolaccae KCTC 29190.</title>
        <authorList>
            <person name="Jiang Z."/>
        </authorList>
    </citation>
    <scope>NUCLEOTIDE SEQUENCE</scope>
    <source>
        <strain evidence="8">KCTC 29190</strain>
    </source>
</reference>
<dbReference type="Proteomes" id="UP001147653">
    <property type="component" value="Unassembled WGS sequence"/>
</dbReference>
<dbReference type="GO" id="GO:0005886">
    <property type="term" value="C:plasma membrane"/>
    <property type="evidence" value="ECO:0007669"/>
    <property type="project" value="UniProtKB-SubCell"/>
</dbReference>
<dbReference type="InterPro" id="IPR017039">
    <property type="entry name" value="Virul_fac_BrkB"/>
</dbReference>
<evidence type="ECO:0000256" key="7">
    <source>
        <dbReference type="SAM" id="Phobius"/>
    </source>
</evidence>
<evidence type="ECO:0000256" key="2">
    <source>
        <dbReference type="ARBA" id="ARBA00022475"/>
    </source>
</evidence>
<feature type="transmembrane region" description="Helical" evidence="7">
    <location>
        <begin position="240"/>
        <end position="263"/>
    </location>
</feature>
<organism evidence="8 9">
    <name type="scientific">Solirubrobacter phytolaccae</name>
    <dbReference type="NCBI Taxonomy" id="1404360"/>
    <lineage>
        <taxon>Bacteria</taxon>
        <taxon>Bacillati</taxon>
        <taxon>Actinomycetota</taxon>
        <taxon>Thermoleophilia</taxon>
        <taxon>Solirubrobacterales</taxon>
        <taxon>Solirubrobacteraceae</taxon>
        <taxon>Solirubrobacter</taxon>
    </lineage>
</organism>
<feature type="transmembrane region" description="Helical" evidence="7">
    <location>
        <begin position="90"/>
        <end position="109"/>
    </location>
</feature>
<protein>
    <submittedName>
        <fullName evidence="8">YihY/virulence factor BrkB family protein</fullName>
    </submittedName>
</protein>
<keyword evidence="3 7" id="KW-0812">Transmembrane</keyword>
<dbReference type="EMBL" id="JAPDDP010000062">
    <property type="protein sequence ID" value="MDA0183845.1"/>
    <property type="molecule type" value="Genomic_DNA"/>
</dbReference>
<proteinExistence type="predicted"/>
<gene>
    <name evidence="8" type="ORF">OJ997_26300</name>
</gene>
<name>A0A9X3SDM8_9ACTN</name>
<feature type="transmembrane region" description="Helical" evidence="7">
    <location>
        <begin position="129"/>
        <end position="152"/>
    </location>
</feature>
<evidence type="ECO:0000313" key="9">
    <source>
        <dbReference type="Proteomes" id="UP001147653"/>
    </source>
</evidence>
<keyword evidence="9" id="KW-1185">Reference proteome</keyword>
<feature type="transmembrane region" description="Helical" evidence="7">
    <location>
        <begin position="21"/>
        <end position="46"/>
    </location>
</feature>
<evidence type="ECO:0000256" key="5">
    <source>
        <dbReference type="ARBA" id="ARBA00023136"/>
    </source>
</evidence>
<feature type="transmembrane region" description="Helical" evidence="7">
    <location>
        <begin position="205"/>
        <end position="228"/>
    </location>
</feature>
<evidence type="ECO:0000256" key="3">
    <source>
        <dbReference type="ARBA" id="ARBA00022692"/>
    </source>
</evidence>
<evidence type="ECO:0000256" key="6">
    <source>
        <dbReference type="SAM" id="MobiDB-lite"/>
    </source>
</evidence>